<keyword evidence="13" id="KW-1185">Reference proteome</keyword>
<dbReference type="UniPathway" id="UPA00034">
    <property type="reaction ID" value="UER00015"/>
</dbReference>
<dbReference type="GO" id="GO:0004072">
    <property type="term" value="F:aspartate kinase activity"/>
    <property type="evidence" value="ECO:0007669"/>
    <property type="project" value="UniProtKB-EC"/>
</dbReference>
<dbReference type="STRING" id="760192.Halhy_6149"/>
<dbReference type="InterPro" id="IPR042199">
    <property type="entry name" value="AsparK_Bifunc_asparK/hSer_DH"/>
</dbReference>
<dbReference type="InterPro" id="IPR036393">
    <property type="entry name" value="AceGlu_kinase-like_sf"/>
</dbReference>
<evidence type="ECO:0000256" key="3">
    <source>
        <dbReference type="ARBA" id="ARBA00022679"/>
    </source>
</evidence>
<dbReference type="SUPFAM" id="SSF53633">
    <property type="entry name" value="Carbamate kinase-like"/>
    <property type="match status" value="1"/>
</dbReference>
<comment type="pathway">
    <text evidence="10">Amino-acid biosynthesis; L-methionine biosynthesis via de novo pathway; L-homoserine from L-aspartate: step 1/3.</text>
</comment>
<feature type="domain" description="Aspartate/glutamate/uridylate kinase" evidence="11">
    <location>
        <begin position="7"/>
        <end position="284"/>
    </location>
</feature>
<keyword evidence="4 8" id="KW-0547">Nucleotide-binding</keyword>
<evidence type="ECO:0000256" key="5">
    <source>
        <dbReference type="ARBA" id="ARBA00022777"/>
    </source>
</evidence>
<keyword evidence="5 9" id="KW-0418">Kinase</keyword>
<feature type="binding site" evidence="8">
    <location>
        <position position="238"/>
    </location>
    <ligand>
        <name>ATP</name>
        <dbReference type="ChEBI" id="CHEBI:30616"/>
    </ligand>
</feature>
<protein>
    <recommendedName>
        <fullName evidence="9">Aspartokinase</fullName>
        <ecNumber evidence="9">2.7.2.4</ecNumber>
    </recommendedName>
</protein>
<dbReference type="HOGENOM" id="CLU_009116_6_0_10"/>
<evidence type="ECO:0000256" key="7">
    <source>
        <dbReference type="ARBA" id="ARBA00047872"/>
    </source>
</evidence>
<dbReference type="EC" id="2.7.2.4" evidence="9"/>
<dbReference type="InterPro" id="IPR005260">
    <property type="entry name" value="Asp_kin_monofn"/>
</dbReference>
<dbReference type="GO" id="GO:0005829">
    <property type="term" value="C:cytosol"/>
    <property type="evidence" value="ECO:0007669"/>
    <property type="project" value="TreeGrafter"/>
</dbReference>
<keyword evidence="6 8" id="KW-0067">ATP-binding</keyword>
<dbReference type="InterPro" id="IPR001048">
    <property type="entry name" value="Asp/Glu/Uridylate_kinase"/>
</dbReference>
<feature type="binding site" evidence="8">
    <location>
        <position position="124"/>
    </location>
    <ligand>
        <name>substrate</name>
    </ligand>
</feature>
<dbReference type="GO" id="GO:0009089">
    <property type="term" value="P:lysine biosynthetic process via diaminopimelate"/>
    <property type="evidence" value="ECO:0007669"/>
    <property type="project" value="UniProtKB-UniPathway"/>
</dbReference>
<keyword evidence="10" id="KW-0028">Amino-acid biosynthesis</keyword>
<evidence type="ECO:0000256" key="10">
    <source>
        <dbReference type="RuleBase" id="RU004249"/>
    </source>
</evidence>
<comment type="similarity">
    <text evidence="2 9">Belongs to the aspartokinase family.</text>
</comment>
<evidence type="ECO:0000313" key="13">
    <source>
        <dbReference type="Proteomes" id="UP000008461"/>
    </source>
</evidence>
<dbReference type="Proteomes" id="UP000008461">
    <property type="component" value="Chromosome"/>
</dbReference>
<evidence type="ECO:0000256" key="2">
    <source>
        <dbReference type="ARBA" id="ARBA00010122"/>
    </source>
</evidence>
<dbReference type="Pfam" id="PF00696">
    <property type="entry name" value="AA_kinase"/>
    <property type="match status" value="1"/>
</dbReference>
<evidence type="ECO:0000256" key="4">
    <source>
        <dbReference type="ARBA" id="ARBA00022741"/>
    </source>
</evidence>
<dbReference type="AlphaFoldDB" id="F4L3M1"/>
<dbReference type="GO" id="GO:0009090">
    <property type="term" value="P:homoserine biosynthetic process"/>
    <property type="evidence" value="ECO:0007669"/>
    <property type="project" value="TreeGrafter"/>
</dbReference>
<sequence length="424" mass="48100">MNQRSKVFKFGGASVKDAEAIRNVAEILKNYRQEQLMIVLSAMGKTTNALEKIVEAHAQQTGEALQLLEALKLQHYHIMNELFEPHDEVYATVNDTFVEIEWVLDEDPHDNFDYMYDQIVSVGELVSTKILCAFLNNQDLPTQWLDARDVILTNELYREAWVQWGETEERFQKNAQPMLNRGGFVITQGFIGATQENFTTTLGRDGSDYSAAIFSFCANAESMTIWKDAPGVFSADPRFFPGATMLTQMSYDEAIAMTYYGAKIIHLKTVGPLKRKHIPLHVRSFLEPEATGTTITENEVAQYPSLLAIEANQVLLKISNKDFSFVTEQHFSQIFKVISELRMQVTFIQNTPLMLYICVFNQGEKVAQFAARIQDTLNTEAVTGLELINIRHATPELLQQLHKERKVLVEQTNGATAHLVVYKS</sequence>
<comment type="pathway">
    <text evidence="10">Amino-acid biosynthesis; L-threonine biosynthesis; L-threonine from L-aspartate: step 1/5.</text>
</comment>
<reference key="2">
    <citation type="submission" date="2011-04" db="EMBL/GenBank/DDBJ databases">
        <title>Complete sequence of chromosome of Haliscomenobacter hydrossis DSM 1100.</title>
        <authorList>
            <consortium name="US DOE Joint Genome Institute (JGI-PGF)"/>
            <person name="Lucas S."/>
            <person name="Han J."/>
            <person name="Lapidus A."/>
            <person name="Bruce D."/>
            <person name="Goodwin L."/>
            <person name="Pitluck S."/>
            <person name="Peters L."/>
            <person name="Kyrpides N."/>
            <person name="Mavromatis K."/>
            <person name="Ivanova N."/>
            <person name="Ovchinnikova G."/>
            <person name="Pagani I."/>
            <person name="Daligault H."/>
            <person name="Detter J.C."/>
            <person name="Han C."/>
            <person name="Land M."/>
            <person name="Hauser L."/>
            <person name="Markowitz V."/>
            <person name="Cheng J.-F."/>
            <person name="Hugenholtz P."/>
            <person name="Woyke T."/>
            <person name="Wu D."/>
            <person name="Verbarg S."/>
            <person name="Frueling A."/>
            <person name="Brambilla E."/>
            <person name="Klenk H.-P."/>
            <person name="Eisen J.A."/>
        </authorList>
    </citation>
    <scope>NUCLEOTIDE SEQUENCE</scope>
    <source>
        <strain>DSM 1100</strain>
    </source>
</reference>
<dbReference type="PIRSF" id="PIRSF000726">
    <property type="entry name" value="Asp_kin"/>
    <property type="match status" value="1"/>
</dbReference>
<dbReference type="OrthoDB" id="9799110at2"/>
<dbReference type="UniPathway" id="UPA00050">
    <property type="reaction ID" value="UER00461"/>
</dbReference>
<comment type="pathway">
    <text evidence="1 10">Amino-acid biosynthesis; L-lysine biosynthesis via DAP pathway; (S)-tetrahydrodipicolinate from L-aspartate: step 1/4.</text>
</comment>
<organism evidence="12 13">
    <name type="scientific">Haliscomenobacter hydrossis (strain ATCC 27775 / DSM 1100 / LMG 10767 / O)</name>
    <dbReference type="NCBI Taxonomy" id="760192"/>
    <lineage>
        <taxon>Bacteria</taxon>
        <taxon>Pseudomonadati</taxon>
        <taxon>Bacteroidota</taxon>
        <taxon>Saprospiria</taxon>
        <taxon>Saprospirales</taxon>
        <taxon>Haliscomenobacteraceae</taxon>
        <taxon>Haliscomenobacter</taxon>
    </lineage>
</organism>
<feature type="binding site" evidence="8">
    <location>
        <begin position="9"/>
        <end position="12"/>
    </location>
    <ligand>
        <name>ATP</name>
        <dbReference type="ChEBI" id="CHEBI:30616"/>
    </ligand>
</feature>
<evidence type="ECO:0000259" key="11">
    <source>
        <dbReference type="Pfam" id="PF00696"/>
    </source>
</evidence>
<proteinExistence type="inferred from homology"/>
<keyword evidence="3 9" id="KW-0808">Transferase</keyword>
<dbReference type="KEGG" id="hhy:Halhy_6149"/>
<dbReference type="Gene3D" id="3.40.1160.10">
    <property type="entry name" value="Acetylglutamate kinase-like"/>
    <property type="match status" value="1"/>
</dbReference>
<accession>F4L3M1</accession>
<dbReference type="GO" id="GO:0005524">
    <property type="term" value="F:ATP binding"/>
    <property type="evidence" value="ECO:0007669"/>
    <property type="project" value="UniProtKB-KW"/>
</dbReference>
<evidence type="ECO:0000256" key="8">
    <source>
        <dbReference type="PIRSR" id="PIRSR000726-1"/>
    </source>
</evidence>
<dbReference type="InterPro" id="IPR001341">
    <property type="entry name" value="Asp_kinase"/>
</dbReference>
<comment type="catalytic activity">
    <reaction evidence="7 9">
        <text>L-aspartate + ATP = 4-phospho-L-aspartate + ADP</text>
        <dbReference type="Rhea" id="RHEA:23776"/>
        <dbReference type="ChEBI" id="CHEBI:29991"/>
        <dbReference type="ChEBI" id="CHEBI:30616"/>
        <dbReference type="ChEBI" id="CHEBI:57535"/>
        <dbReference type="ChEBI" id="CHEBI:456216"/>
        <dbReference type="EC" id="2.7.2.4"/>
    </reaction>
</comment>
<dbReference type="EMBL" id="CP002691">
    <property type="protein sequence ID" value="AEE53971.1"/>
    <property type="molecule type" value="Genomic_DNA"/>
</dbReference>
<dbReference type="UniPathway" id="UPA00051">
    <property type="reaction ID" value="UER00462"/>
</dbReference>
<name>F4L3M1_HALH1</name>
<evidence type="ECO:0000313" key="12">
    <source>
        <dbReference type="EMBL" id="AEE53971.1"/>
    </source>
</evidence>
<dbReference type="Gene3D" id="1.20.120.1320">
    <property type="entry name" value="Aspartokinase, catalytic domain"/>
    <property type="match status" value="1"/>
</dbReference>
<dbReference type="PANTHER" id="PTHR21499:SF59">
    <property type="entry name" value="ASPARTOKINASE"/>
    <property type="match status" value="1"/>
</dbReference>
<dbReference type="PANTHER" id="PTHR21499">
    <property type="entry name" value="ASPARTATE KINASE"/>
    <property type="match status" value="1"/>
</dbReference>
<evidence type="ECO:0000256" key="9">
    <source>
        <dbReference type="RuleBase" id="RU003448"/>
    </source>
</evidence>
<dbReference type="RefSeq" id="WP_013768493.1">
    <property type="nucleotide sequence ID" value="NC_015510.1"/>
</dbReference>
<gene>
    <name evidence="12" type="ordered locus">Halhy_6149</name>
</gene>
<evidence type="ECO:0000256" key="1">
    <source>
        <dbReference type="ARBA" id="ARBA00004766"/>
    </source>
</evidence>
<reference evidence="12 13" key="1">
    <citation type="journal article" date="2011" name="Stand. Genomic Sci.">
        <title>Complete genome sequence of Haliscomenobacter hydrossis type strain (O).</title>
        <authorList>
            <consortium name="US DOE Joint Genome Institute (JGI-PGF)"/>
            <person name="Daligault H."/>
            <person name="Lapidus A."/>
            <person name="Zeytun A."/>
            <person name="Nolan M."/>
            <person name="Lucas S."/>
            <person name="Del Rio T.G."/>
            <person name="Tice H."/>
            <person name="Cheng J.F."/>
            <person name="Tapia R."/>
            <person name="Han C."/>
            <person name="Goodwin L."/>
            <person name="Pitluck S."/>
            <person name="Liolios K."/>
            <person name="Pagani I."/>
            <person name="Ivanova N."/>
            <person name="Huntemann M."/>
            <person name="Mavromatis K."/>
            <person name="Mikhailova N."/>
            <person name="Pati A."/>
            <person name="Chen A."/>
            <person name="Palaniappan K."/>
            <person name="Land M."/>
            <person name="Hauser L."/>
            <person name="Brambilla E.M."/>
            <person name="Rohde M."/>
            <person name="Verbarg S."/>
            <person name="Goker M."/>
            <person name="Bristow J."/>
            <person name="Eisen J.A."/>
            <person name="Markowitz V."/>
            <person name="Hugenholtz P."/>
            <person name="Kyrpides N.C."/>
            <person name="Klenk H.P."/>
            <person name="Woyke T."/>
        </authorList>
    </citation>
    <scope>NUCLEOTIDE SEQUENCE [LARGE SCALE GENOMIC DNA]</scope>
    <source>
        <strain evidence="13">ATCC 27775 / DSM 1100 / LMG 10767 / O</strain>
    </source>
</reference>
<dbReference type="GO" id="GO:0009088">
    <property type="term" value="P:threonine biosynthetic process"/>
    <property type="evidence" value="ECO:0007669"/>
    <property type="project" value="UniProtKB-UniPathway"/>
</dbReference>
<dbReference type="eggNOG" id="COG0527">
    <property type="taxonomic scope" value="Bacteria"/>
</dbReference>
<feature type="binding site" evidence="8">
    <location>
        <position position="47"/>
    </location>
    <ligand>
        <name>substrate</name>
    </ligand>
</feature>
<evidence type="ECO:0000256" key="6">
    <source>
        <dbReference type="ARBA" id="ARBA00022840"/>
    </source>
</evidence>
<dbReference type="NCBIfam" id="TIGR00657">
    <property type="entry name" value="asp_kinases"/>
    <property type="match status" value="1"/>
</dbReference>